<protein>
    <submittedName>
        <fullName evidence="1">Uncharacterized protein</fullName>
    </submittedName>
</protein>
<dbReference type="SUPFAM" id="SSF82689">
    <property type="entry name" value="Mechanosensitive channel protein MscS (YggB), C-terminal domain"/>
    <property type="match status" value="1"/>
</dbReference>
<dbReference type="GO" id="GO:0016020">
    <property type="term" value="C:membrane"/>
    <property type="evidence" value="ECO:0007669"/>
    <property type="project" value="InterPro"/>
</dbReference>
<accession>A0A645EXZ0</accession>
<comment type="caution">
    <text evidence="1">The sequence shown here is derived from an EMBL/GenBank/DDBJ whole genome shotgun (WGS) entry which is preliminary data.</text>
</comment>
<sequence length="73" mass="8740">MSDWFGLKTRLLWKIKKALEENGIESPYPQRVLHIKSEEEKKPQMTEEININNLEKDLEETEPVLNFEERVLN</sequence>
<dbReference type="InterPro" id="IPR011066">
    <property type="entry name" value="MscS_channel_C_sf"/>
</dbReference>
<name>A0A645EXZ0_9ZZZZ</name>
<reference evidence="1" key="1">
    <citation type="submission" date="2019-08" db="EMBL/GenBank/DDBJ databases">
        <authorList>
            <person name="Kucharzyk K."/>
            <person name="Murdoch R.W."/>
            <person name="Higgins S."/>
            <person name="Loffler F."/>
        </authorList>
    </citation>
    <scope>NUCLEOTIDE SEQUENCE</scope>
</reference>
<organism evidence="1">
    <name type="scientific">bioreactor metagenome</name>
    <dbReference type="NCBI Taxonomy" id="1076179"/>
    <lineage>
        <taxon>unclassified sequences</taxon>
        <taxon>metagenomes</taxon>
        <taxon>ecological metagenomes</taxon>
    </lineage>
</organism>
<proteinExistence type="predicted"/>
<gene>
    <name evidence="1" type="ORF">SDC9_153367</name>
</gene>
<evidence type="ECO:0000313" key="1">
    <source>
        <dbReference type="EMBL" id="MPN06112.1"/>
    </source>
</evidence>
<dbReference type="AlphaFoldDB" id="A0A645EXZ0"/>
<dbReference type="EMBL" id="VSSQ01052006">
    <property type="protein sequence ID" value="MPN06112.1"/>
    <property type="molecule type" value="Genomic_DNA"/>
</dbReference>